<dbReference type="EMBL" id="KN880726">
    <property type="protein sequence ID" value="KIY63044.1"/>
    <property type="molecule type" value="Genomic_DNA"/>
</dbReference>
<gene>
    <name evidence="1" type="ORF">CYLTODRAFT_494220</name>
</gene>
<organism evidence="1 2">
    <name type="scientific">Cylindrobasidium torrendii FP15055 ss-10</name>
    <dbReference type="NCBI Taxonomy" id="1314674"/>
    <lineage>
        <taxon>Eukaryota</taxon>
        <taxon>Fungi</taxon>
        <taxon>Dikarya</taxon>
        <taxon>Basidiomycota</taxon>
        <taxon>Agaricomycotina</taxon>
        <taxon>Agaricomycetes</taxon>
        <taxon>Agaricomycetidae</taxon>
        <taxon>Agaricales</taxon>
        <taxon>Marasmiineae</taxon>
        <taxon>Physalacriaceae</taxon>
        <taxon>Cylindrobasidium</taxon>
    </lineage>
</organism>
<name>A0A0D7AYS3_9AGAR</name>
<evidence type="ECO:0000313" key="2">
    <source>
        <dbReference type="Proteomes" id="UP000054007"/>
    </source>
</evidence>
<dbReference type="AlphaFoldDB" id="A0A0D7AYS3"/>
<reference evidence="1 2" key="1">
    <citation type="journal article" date="2015" name="Fungal Genet. Biol.">
        <title>Evolution of novel wood decay mechanisms in Agaricales revealed by the genome sequences of Fistulina hepatica and Cylindrobasidium torrendii.</title>
        <authorList>
            <person name="Floudas D."/>
            <person name="Held B.W."/>
            <person name="Riley R."/>
            <person name="Nagy L.G."/>
            <person name="Koehler G."/>
            <person name="Ransdell A.S."/>
            <person name="Younus H."/>
            <person name="Chow J."/>
            <person name="Chiniquy J."/>
            <person name="Lipzen A."/>
            <person name="Tritt A."/>
            <person name="Sun H."/>
            <person name="Haridas S."/>
            <person name="LaButti K."/>
            <person name="Ohm R.A."/>
            <person name="Kues U."/>
            <person name="Blanchette R.A."/>
            <person name="Grigoriev I.V."/>
            <person name="Minto R.E."/>
            <person name="Hibbett D.S."/>
        </authorList>
    </citation>
    <scope>NUCLEOTIDE SEQUENCE [LARGE SCALE GENOMIC DNA]</scope>
    <source>
        <strain evidence="1 2">FP15055 ss-10</strain>
    </source>
</reference>
<dbReference type="OrthoDB" id="2634326at2759"/>
<evidence type="ECO:0000313" key="1">
    <source>
        <dbReference type="EMBL" id="KIY63044.1"/>
    </source>
</evidence>
<sequence length="745" mass="83263">MQSSRWQKYTHGIVGGVFPDPNDPTASLIISSPNMMTLPNPLVHTQRVVRALKDAKWGIDDPTLHPQVFRNTQGHLPLILAPQLGAPGTRRVVLHAELAHDDWIPTYKDSSFGTIEERLASTLEAEAYAVVERFEGTLRDAELTNADAIGSLSTRKPILRSFKNAINRLSIPGARNDCVWLWASVQRYLLDLQAFLDWHDKFRNLYINPPDKPLPVDKDRLGAITSNHESAEVLYRAGLPTYFIRRVGEVDLTAEIQHLLPDNVMQSVLNSTVIVARGQQVGTPGAIVILKPSRADNSPIVFRGDAKNPHRMAAMMAWLRRDHPLQHPQDEWTPVQIGQLKEFGIYDPSRHHLPSQTIAAPAISSTASTSSVVRASSTISAASGSYTRKSNSRTSSVQPASKKWVNDSKYLSAPLGPWIEAAKLVGRGHNDSTQLTWPGAKESKTDWRGYAFPDAGMLANMTNDNIRNGALCSYVHHRPAFVYRIQSSADCALKLPVWRSNLVACTLRASAPGSTNDIARKKAEDELNKSIRNAGFEGTISLQRLPDRLIWQGAYIDPSKPLSLSVTRSILSDMNEVEWRWEFVNLDSKLYDPLSSNRASSSNEASQTLAIDDSITASVRYSQEDRRLEVLQSVTHFNGQYVPHESFYKKSQGLASRRNSEKSTVLLQLATVMSQWRDKWRISDEVLREVKGLTLMHADELDEEKMNTAVNRAEGQIAMHYISCFKDVFSRAPTLPRETKTWPIA</sequence>
<protein>
    <submittedName>
        <fullName evidence="1">Uncharacterized protein</fullName>
    </submittedName>
</protein>
<dbReference type="Proteomes" id="UP000054007">
    <property type="component" value="Unassembled WGS sequence"/>
</dbReference>
<accession>A0A0D7AYS3</accession>
<keyword evidence="2" id="KW-1185">Reference proteome</keyword>
<dbReference type="STRING" id="1314674.A0A0D7AYS3"/>
<proteinExistence type="predicted"/>